<keyword evidence="2" id="KW-0695">RNA-directed DNA polymerase</keyword>
<comment type="caution">
    <text evidence="2">The sequence shown here is derived from an EMBL/GenBank/DDBJ whole genome shotgun (WGS) entry which is preliminary data.</text>
</comment>
<protein>
    <submittedName>
        <fullName evidence="2">Putative reverse transcriptase domain-containing protein</fullName>
    </submittedName>
</protein>
<dbReference type="CDD" id="cd00303">
    <property type="entry name" value="retropepsin_like"/>
    <property type="match status" value="1"/>
</dbReference>
<dbReference type="EMBL" id="BKCJ010000583">
    <property type="protein sequence ID" value="GEU34495.1"/>
    <property type="molecule type" value="Genomic_DNA"/>
</dbReference>
<dbReference type="InterPro" id="IPR032567">
    <property type="entry name" value="RTL1-rel"/>
</dbReference>
<dbReference type="Pfam" id="PF08284">
    <property type="entry name" value="RVP_2"/>
    <property type="match status" value="1"/>
</dbReference>
<feature type="region of interest" description="Disordered" evidence="1">
    <location>
        <begin position="91"/>
        <end position="115"/>
    </location>
</feature>
<feature type="compositionally biased region" description="Polar residues" evidence="1">
    <location>
        <begin position="199"/>
        <end position="212"/>
    </location>
</feature>
<accession>A0A6L2JEZ8</accession>
<dbReference type="PANTHER" id="PTHR15503">
    <property type="entry name" value="LDOC1 RELATED"/>
    <property type="match status" value="1"/>
</dbReference>
<reference evidence="2" key="1">
    <citation type="journal article" date="2019" name="Sci. Rep.">
        <title>Draft genome of Tanacetum cinerariifolium, the natural source of mosquito coil.</title>
        <authorList>
            <person name="Yamashiro T."/>
            <person name="Shiraishi A."/>
            <person name="Satake H."/>
            <person name="Nakayama K."/>
        </authorList>
    </citation>
    <scope>NUCLEOTIDE SEQUENCE</scope>
</reference>
<feature type="compositionally biased region" description="Polar residues" evidence="1">
    <location>
        <begin position="43"/>
        <end position="56"/>
    </location>
</feature>
<keyword evidence="2" id="KW-0548">Nucleotidyltransferase</keyword>
<feature type="region of interest" description="Disordered" evidence="1">
    <location>
        <begin position="1"/>
        <end position="60"/>
    </location>
</feature>
<proteinExistence type="predicted"/>
<dbReference type="AlphaFoldDB" id="A0A6L2JEZ8"/>
<dbReference type="Gene3D" id="2.40.70.10">
    <property type="entry name" value="Acid Proteases"/>
    <property type="match status" value="1"/>
</dbReference>
<feature type="region of interest" description="Disordered" evidence="1">
    <location>
        <begin position="262"/>
        <end position="312"/>
    </location>
</feature>
<feature type="region of interest" description="Disordered" evidence="1">
    <location>
        <begin position="192"/>
        <end position="222"/>
    </location>
</feature>
<dbReference type="GO" id="GO:0003964">
    <property type="term" value="F:RNA-directed DNA polymerase activity"/>
    <property type="evidence" value="ECO:0007669"/>
    <property type="project" value="UniProtKB-KW"/>
</dbReference>
<evidence type="ECO:0000256" key="1">
    <source>
        <dbReference type="SAM" id="MobiDB-lite"/>
    </source>
</evidence>
<dbReference type="PANTHER" id="PTHR15503:SF45">
    <property type="entry name" value="RNA-DIRECTED DNA POLYMERASE HOMOLOG"/>
    <property type="match status" value="1"/>
</dbReference>
<name>A0A6L2JEZ8_TANCI</name>
<keyword evidence="2" id="KW-0808">Transferase</keyword>
<dbReference type="InterPro" id="IPR021109">
    <property type="entry name" value="Peptidase_aspartic_dom_sf"/>
</dbReference>
<dbReference type="Gene3D" id="4.10.60.10">
    <property type="entry name" value="Zinc finger, CCHC-type"/>
    <property type="match status" value="1"/>
</dbReference>
<organism evidence="2">
    <name type="scientific">Tanacetum cinerariifolium</name>
    <name type="common">Dalmatian daisy</name>
    <name type="synonym">Chrysanthemum cinerariifolium</name>
    <dbReference type="NCBI Taxonomy" id="118510"/>
    <lineage>
        <taxon>Eukaryota</taxon>
        <taxon>Viridiplantae</taxon>
        <taxon>Streptophyta</taxon>
        <taxon>Embryophyta</taxon>
        <taxon>Tracheophyta</taxon>
        <taxon>Spermatophyta</taxon>
        <taxon>Magnoliopsida</taxon>
        <taxon>eudicotyledons</taxon>
        <taxon>Gunneridae</taxon>
        <taxon>Pentapetalae</taxon>
        <taxon>asterids</taxon>
        <taxon>campanulids</taxon>
        <taxon>Asterales</taxon>
        <taxon>Asteraceae</taxon>
        <taxon>Asteroideae</taxon>
        <taxon>Anthemideae</taxon>
        <taxon>Anthemidinae</taxon>
        <taxon>Tanacetum</taxon>
    </lineage>
</organism>
<gene>
    <name evidence="2" type="ORF">Tci_006473</name>
</gene>
<evidence type="ECO:0000313" key="2">
    <source>
        <dbReference type="EMBL" id="GEU34495.1"/>
    </source>
</evidence>
<feature type="compositionally biased region" description="Low complexity" evidence="1">
    <location>
        <begin position="91"/>
        <end position="107"/>
    </location>
</feature>
<feature type="compositionally biased region" description="Polar residues" evidence="1">
    <location>
        <begin position="22"/>
        <end position="36"/>
    </location>
</feature>
<sequence length="700" mass="77414">MESGPYEDPSPDRIPPLPATSPFISSTNDSLDSETPNTPPSPTHGTPFTKITPSTQSSPLASRALRRRVMIVAPRFTIEFIIETSLDSSLDALSDSSSRHSSLNHSSPALPSGYLKPDINPEIQAEINECIAYADALRAERIDARVVVENDIPEPAHEEGAIEGTYETLGDLGHRIVATHQQSTVMSERISELERNNTRPRSTLDVASQRVTRLQRKETMSNTRSIATMTREVVNGLIARRVAEALETRNVARNLKPLVEGVGEQKDVNRGGNRNGGANGNENDNGNGGGNSNRNGNRNGGGNGYGNHNMNQGNVIAAEPTRLQDVIRIANNLMDQKLKGYAKSAKNKRRGQNVARAYTVGNNERKGYVGSLPYFNKCRLHHEGSCTMRCENYKRVGHMARVCTTVVSPNTQRALVGNQSGVVCYECERPGHYRKDYPKLRNQNLRNKTGCNEATVRAYAIRGGGANPNFNVVMGTFLLNNCYAFMLFDSGVDRSFVSSTFITLLDVAPFTLDTSYAVELADGRILETNVILRSCTLGLLGHPFDIDLMPVELGSFDVIIGITKYHAVIVYDKKIVRILYGDEVLIIQGDDCNIRSKSKLSIISCTKTQKYIHKGCKIYLTQVTSKKTEEKSEEKRLEDVPIVREFLKFFPEDLPRLPPAQQVEYQIDLVPGAAPVAQAPYRLAPTEMQELSTWLQEISD</sequence>